<dbReference type="NCBIfam" id="TIGR03725">
    <property type="entry name" value="T6A_YeaZ"/>
    <property type="match status" value="1"/>
</dbReference>
<comment type="caution">
    <text evidence="2">The sequence shown here is derived from an EMBL/GenBank/DDBJ whole genome shotgun (WGS) entry which is preliminary data.</text>
</comment>
<feature type="domain" description="Gcp-like" evidence="1">
    <location>
        <begin position="36"/>
        <end position="142"/>
    </location>
</feature>
<gene>
    <name evidence="2" type="ORF">GCM10011378_24090</name>
</gene>
<dbReference type="InterPro" id="IPR000905">
    <property type="entry name" value="Gcp-like_dom"/>
</dbReference>
<dbReference type="PANTHER" id="PTHR11735">
    <property type="entry name" value="TRNA N6-ADENOSINE THREONYLCARBAMOYLTRANSFERASE"/>
    <property type="match status" value="1"/>
</dbReference>
<dbReference type="SUPFAM" id="SSF53067">
    <property type="entry name" value="Actin-like ATPase domain"/>
    <property type="match status" value="2"/>
</dbReference>
<dbReference type="Pfam" id="PF00814">
    <property type="entry name" value="TsaD"/>
    <property type="match status" value="1"/>
</dbReference>
<name>A0ABQ1WXI9_9BACT</name>
<dbReference type="PANTHER" id="PTHR11735:SF11">
    <property type="entry name" value="TRNA THREONYLCARBAMOYLADENOSINE BIOSYNTHESIS PROTEIN TSAB"/>
    <property type="match status" value="1"/>
</dbReference>
<dbReference type="InterPro" id="IPR043129">
    <property type="entry name" value="ATPase_NBD"/>
</dbReference>
<dbReference type="Gene3D" id="3.30.420.40">
    <property type="match status" value="2"/>
</dbReference>
<dbReference type="Proteomes" id="UP000601361">
    <property type="component" value="Unassembled WGS sequence"/>
</dbReference>
<proteinExistence type="predicted"/>
<dbReference type="CDD" id="cd24032">
    <property type="entry name" value="ASKHA_NBD_TsaB"/>
    <property type="match status" value="1"/>
</dbReference>
<sequence>MPTLLLSLETSSPVCSVALHRVADGKLVGQSELRLEKSHSSHLSVLVNQLLENTLHTLQDVAAVAVSDGPGSYTGLRIGAAAAKGLCYALDIPLLAVSTLQSLAHQVASGTARPEQYLYCPMLDARRMEVYTALYRHDGTQVLAPTPLVLEETTLAEHLAHHSLLCFGSGATKFQPLVVDNAQASFLPGVEPSAIAVGALGVAAYQRQEFQSVAYYEPFYLKEVYTTTPKNKPGL</sequence>
<dbReference type="RefSeq" id="WP_188558083.1">
    <property type="nucleotide sequence ID" value="NZ_BMGS01000005.1"/>
</dbReference>
<evidence type="ECO:0000313" key="2">
    <source>
        <dbReference type="EMBL" id="GGG47051.1"/>
    </source>
</evidence>
<keyword evidence="3" id="KW-1185">Reference proteome</keyword>
<evidence type="ECO:0000259" key="1">
    <source>
        <dbReference type="Pfam" id="PF00814"/>
    </source>
</evidence>
<protein>
    <submittedName>
        <fullName evidence="2">tRNA (Adenosine(37)-N6)-threonylcarbamoyltransferase complex dimerization subunit type 1 TsaB</fullName>
    </submittedName>
</protein>
<dbReference type="EMBL" id="BMGS01000005">
    <property type="protein sequence ID" value="GGG47051.1"/>
    <property type="molecule type" value="Genomic_DNA"/>
</dbReference>
<dbReference type="InterPro" id="IPR022496">
    <property type="entry name" value="T6A_TsaB"/>
</dbReference>
<organism evidence="2 3">
    <name type="scientific">Hymenobacter glacieicola</name>
    <dbReference type="NCBI Taxonomy" id="1562124"/>
    <lineage>
        <taxon>Bacteria</taxon>
        <taxon>Pseudomonadati</taxon>
        <taxon>Bacteroidota</taxon>
        <taxon>Cytophagia</taxon>
        <taxon>Cytophagales</taxon>
        <taxon>Hymenobacteraceae</taxon>
        <taxon>Hymenobacter</taxon>
    </lineage>
</organism>
<reference evidence="3" key="1">
    <citation type="journal article" date="2019" name="Int. J. Syst. Evol. Microbiol.">
        <title>The Global Catalogue of Microorganisms (GCM) 10K type strain sequencing project: providing services to taxonomists for standard genome sequencing and annotation.</title>
        <authorList>
            <consortium name="The Broad Institute Genomics Platform"/>
            <consortium name="The Broad Institute Genome Sequencing Center for Infectious Disease"/>
            <person name="Wu L."/>
            <person name="Ma J."/>
        </authorList>
    </citation>
    <scope>NUCLEOTIDE SEQUENCE [LARGE SCALE GENOMIC DNA]</scope>
    <source>
        <strain evidence="3">CGMCC 1.12990</strain>
    </source>
</reference>
<evidence type="ECO:0000313" key="3">
    <source>
        <dbReference type="Proteomes" id="UP000601361"/>
    </source>
</evidence>
<accession>A0ABQ1WXI9</accession>